<dbReference type="Gene3D" id="1.25.40.20">
    <property type="entry name" value="Ankyrin repeat-containing domain"/>
    <property type="match status" value="1"/>
</dbReference>
<organism evidence="4 5">
    <name type="scientific">Aphanomyces invadans</name>
    <dbReference type="NCBI Taxonomy" id="157072"/>
    <lineage>
        <taxon>Eukaryota</taxon>
        <taxon>Sar</taxon>
        <taxon>Stramenopiles</taxon>
        <taxon>Oomycota</taxon>
        <taxon>Saprolegniomycetes</taxon>
        <taxon>Saprolegniales</taxon>
        <taxon>Verrucalvaceae</taxon>
        <taxon>Aphanomyces</taxon>
    </lineage>
</organism>
<dbReference type="VEuPathDB" id="FungiDB:H310_02346"/>
<dbReference type="EMBL" id="QUSY01000195">
    <property type="protein sequence ID" value="RHY31670.1"/>
    <property type="molecule type" value="Genomic_DNA"/>
</dbReference>
<dbReference type="InterPro" id="IPR002110">
    <property type="entry name" value="Ankyrin_rpt"/>
</dbReference>
<dbReference type="PROSITE" id="PS50088">
    <property type="entry name" value="ANK_REPEAT"/>
    <property type="match status" value="1"/>
</dbReference>
<evidence type="ECO:0000313" key="5">
    <source>
        <dbReference type="Proteomes" id="UP000285060"/>
    </source>
</evidence>
<gene>
    <name evidence="4" type="ORF">DYB32_003255</name>
</gene>
<reference evidence="4 5" key="1">
    <citation type="submission" date="2018-08" db="EMBL/GenBank/DDBJ databases">
        <title>Aphanomyces genome sequencing and annotation.</title>
        <authorList>
            <person name="Minardi D."/>
            <person name="Oidtmann B."/>
            <person name="Van Der Giezen M."/>
            <person name="Studholme D.J."/>
        </authorList>
    </citation>
    <scope>NUCLEOTIDE SEQUENCE [LARGE SCALE GENOMIC DNA]</scope>
    <source>
        <strain evidence="4 5">NJM0002</strain>
    </source>
</reference>
<feature type="repeat" description="ANK" evidence="1">
    <location>
        <begin position="52"/>
        <end position="84"/>
    </location>
</feature>
<evidence type="ECO:0000313" key="4">
    <source>
        <dbReference type="EMBL" id="RHY31670.1"/>
    </source>
</evidence>
<name>A0A3R6VP69_9STRA</name>
<comment type="caution">
    <text evidence="4">The sequence shown here is derived from an EMBL/GenBank/DDBJ whole genome shotgun (WGS) entry which is preliminary data.</text>
</comment>
<keyword evidence="2" id="KW-0175">Coiled coil</keyword>
<sequence length="661" mass="75405">MTSGGNGGEEKLLYLFTNNDLWDVDDADDTILREFSKAESLQINVTKVTDDALNTFAHMAALWDRPRVLEHLIRVGADLNATNKVGNTPADVAMHWGNADLALQIKHYGGKHCCEQERDLAIAQRDFVQSKIDDALSKMEKAVGDWLQVSKDKEDLRIERDRLLFHVDDMERQMSQVKTDYATYRGLYEQRQLQVEAMRLEVDKLRATVADESQAKQNALQGWQKAERYAKEVQHMREIAMQCEEEAVRMRDDAVCERDAARELAEAERDVAFKEKDDAIANIRTQIEQWAVKVKEAEHERAMIQVEINRQKVRPTGCAHVPFTGGQASLEAKCKWLEKELARVNLLSTVLESQLGETTLKLTQAQTSQETSSTQLEKALRKTKRLENELKELIEARTEEKKMWKVREQQALHIESQHAMQTILRAAMRLWTKLANVEWIFDFVAHPEAMDEDVGRPKGEPREFGGADGMWKSPKKGWRPQTTHDHARPHHHRHSTPQLLTPLSSPPPLETKASAKFVEKLESIQGKVKTWMQWCKQSLDIDVKWDKALLDQSAQNIDCLLTVTDGLFDFLGVAMKDKYAEFRYVDRRVLSLVRCIMPCAQKTRRHASEERRAQGSLVEAVHSAPGRVGEAGKAGAVPRMLDWAGLSRSIELHPFNITTHG</sequence>
<evidence type="ECO:0000256" key="2">
    <source>
        <dbReference type="SAM" id="Coils"/>
    </source>
</evidence>
<evidence type="ECO:0000256" key="3">
    <source>
        <dbReference type="SAM" id="MobiDB-lite"/>
    </source>
</evidence>
<feature type="compositionally biased region" description="Basic and acidic residues" evidence="3">
    <location>
        <begin position="453"/>
        <end position="465"/>
    </location>
</feature>
<feature type="coiled-coil region" evidence="2">
    <location>
        <begin position="153"/>
        <end position="314"/>
    </location>
</feature>
<protein>
    <submittedName>
        <fullName evidence="4">Uncharacterized protein</fullName>
    </submittedName>
</protein>
<dbReference type="InterPro" id="IPR036770">
    <property type="entry name" value="Ankyrin_rpt-contain_sf"/>
</dbReference>
<feature type="coiled-coil region" evidence="2">
    <location>
        <begin position="369"/>
        <end position="403"/>
    </location>
</feature>
<accession>A0A3R6VP69</accession>
<dbReference type="SUPFAM" id="SSF48403">
    <property type="entry name" value="Ankyrin repeat"/>
    <property type="match status" value="1"/>
</dbReference>
<feature type="region of interest" description="Disordered" evidence="3">
    <location>
        <begin position="451"/>
        <end position="506"/>
    </location>
</feature>
<keyword evidence="5" id="KW-1185">Reference proteome</keyword>
<dbReference type="Proteomes" id="UP000285060">
    <property type="component" value="Unassembled WGS sequence"/>
</dbReference>
<dbReference type="AlphaFoldDB" id="A0A3R6VP69"/>
<proteinExistence type="predicted"/>
<evidence type="ECO:0000256" key="1">
    <source>
        <dbReference type="PROSITE-ProRule" id="PRU00023"/>
    </source>
</evidence>
<keyword evidence="1" id="KW-0040">ANK repeat</keyword>